<keyword evidence="3" id="KW-1185">Reference proteome</keyword>
<name>A0AAD9KPD5_RIDPI</name>
<feature type="signal peptide" evidence="1">
    <location>
        <begin position="1"/>
        <end position="18"/>
    </location>
</feature>
<dbReference type="AlphaFoldDB" id="A0AAD9KPD5"/>
<sequence length="80" mass="8239">MHLSIIVSGVCLLNKSFCLSGLKALPCGRPTFTLDSPDTPGPHSTLLFVSSYVPSTNLTSPSGTSTHLSVPIVISLGVVA</sequence>
<evidence type="ECO:0008006" key="4">
    <source>
        <dbReference type="Google" id="ProtNLM"/>
    </source>
</evidence>
<evidence type="ECO:0000313" key="3">
    <source>
        <dbReference type="Proteomes" id="UP001209878"/>
    </source>
</evidence>
<keyword evidence="1" id="KW-0732">Signal</keyword>
<gene>
    <name evidence="2" type="ORF">NP493_739g01042</name>
</gene>
<dbReference type="Proteomes" id="UP001209878">
    <property type="component" value="Unassembled WGS sequence"/>
</dbReference>
<organism evidence="2 3">
    <name type="scientific">Ridgeia piscesae</name>
    <name type="common">Tubeworm</name>
    <dbReference type="NCBI Taxonomy" id="27915"/>
    <lineage>
        <taxon>Eukaryota</taxon>
        <taxon>Metazoa</taxon>
        <taxon>Spiralia</taxon>
        <taxon>Lophotrochozoa</taxon>
        <taxon>Annelida</taxon>
        <taxon>Polychaeta</taxon>
        <taxon>Sedentaria</taxon>
        <taxon>Canalipalpata</taxon>
        <taxon>Sabellida</taxon>
        <taxon>Siboglinidae</taxon>
        <taxon>Ridgeia</taxon>
    </lineage>
</organism>
<protein>
    <recommendedName>
        <fullName evidence="4">Secreted protein</fullName>
    </recommendedName>
</protein>
<accession>A0AAD9KPD5</accession>
<evidence type="ECO:0000313" key="2">
    <source>
        <dbReference type="EMBL" id="KAK2175233.1"/>
    </source>
</evidence>
<comment type="caution">
    <text evidence="2">The sequence shown here is derived from an EMBL/GenBank/DDBJ whole genome shotgun (WGS) entry which is preliminary data.</text>
</comment>
<dbReference type="EMBL" id="JAODUO010000742">
    <property type="protein sequence ID" value="KAK2175233.1"/>
    <property type="molecule type" value="Genomic_DNA"/>
</dbReference>
<reference evidence="2" key="1">
    <citation type="journal article" date="2023" name="Mol. Biol. Evol.">
        <title>Third-Generation Sequencing Reveals the Adaptive Role of the Epigenome in Three Deep-Sea Polychaetes.</title>
        <authorList>
            <person name="Perez M."/>
            <person name="Aroh O."/>
            <person name="Sun Y."/>
            <person name="Lan Y."/>
            <person name="Juniper S.K."/>
            <person name="Young C.R."/>
            <person name="Angers B."/>
            <person name="Qian P.Y."/>
        </authorList>
    </citation>
    <scope>NUCLEOTIDE SEQUENCE</scope>
    <source>
        <strain evidence="2">R07B-5</strain>
    </source>
</reference>
<proteinExistence type="predicted"/>
<evidence type="ECO:0000256" key="1">
    <source>
        <dbReference type="SAM" id="SignalP"/>
    </source>
</evidence>
<feature type="chain" id="PRO_5042182792" description="Secreted protein" evidence="1">
    <location>
        <begin position="19"/>
        <end position="80"/>
    </location>
</feature>